<reference evidence="3" key="1">
    <citation type="submission" date="2021-02" db="EMBL/GenBank/DDBJ databases">
        <title>Phycicoccus sp. MQZ13P-5T, whole genome shotgun sequence.</title>
        <authorList>
            <person name="Tuo L."/>
        </authorList>
    </citation>
    <scope>NUCLEOTIDE SEQUENCE</scope>
    <source>
        <strain evidence="3">MQZ13P-5</strain>
    </source>
</reference>
<sequence length="170" mass="17613">MFDTVFGIPTHALVVHAVVVLAPLTALLLVLVAVSERLRARIGIALPLLATVSAISGFVAKESGESLERRVGESNLVEEHAELGDVLPIILIAVAVLTWVIWLVWRRTPRDVEAGAAKPSALLRVLLAVGVLAAIGLAVDVTLVGHSGAKAVWSGIGSQPAPSGGEGDDD</sequence>
<dbReference type="EMBL" id="JAFDVD010000017">
    <property type="protein sequence ID" value="MBM6401902.1"/>
    <property type="molecule type" value="Genomic_DNA"/>
</dbReference>
<evidence type="ECO:0000313" key="4">
    <source>
        <dbReference type="Proteomes" id="UP001430172"/>
    </source>
</evidence>
<feature type="transmembrane region" description="Helical" evidence="1">
    <location>
        <begin position="42"/>
        <end position="60"/>
    </location>
</feature>
<dbReference type="InterPro" id="IPR019251">
    <property type="entry name" value="DUF2231_TM"/>
</dbReference>
<keyword evidence="1" id="KW-0472">Membrane</keyword>
<feature type="domain" description="DUF2231" evidence="2">
    <location>
        <begin position="7"/>
        <end position="154"/>
    </location>
</feature>
<comment type="caution">
    <text evidence="3">The sequence shown here is derived from an EMBL/GenBank/DDBJ whole genome shotgun (WGS) entry which is preliminary data.</text>
</comment>
<evidence type="ECO:0000259" key="2">
    <source>
        <dbReference type="Pfam" id="PF09990"/>
    </source>
</evidence>
<evidence type="ECO:0000256" key="1">
    <source>
        <dbReference type="SAM" id="Phobius"/>
    </source>
</evidence>
<dbReference type="Pfam" id="PF09990">
    <property type="entry name" value="DUF2231"/>
    <property type="match status" value="1"/>
</dbReference>
<keyword evidence="1" id="KW-0812">Transmembrane</keyword>
<proteinExistence type="predicted"/>
<protein>
    <recommendedName>
        <fullName evidence="2">DUF2231 domain-containing protein</fullName>
    </recommendedName>
</protein>
<feature type="transmembrane region" description="Helical" evidence="1">
    <location>
        <begin position="86"/>
        <end position="105"/>
    </location>
</feature>
<gene>
    <name evidence="3" type="ORF">JQN70_16005</name>
</gene>
<keyword evidence="1" id="KW-1133">Transmembrane helix</keyword>
<organism evidence="3 4">
    <name type="scientific">Phycicoccus sonneratiae</name>
    <dbReference type="NCBI Taxonomy" id="2807628"/>
    <lineage>
        <taxon>Bacteria</taxon>
        <taxon>Bacillati</taxon>
        <taxon>Actinomycetota</taxon>
        <taxon>Actinomycetes</taxon>
        <taxon>Micrococcales</taxon>
        <taxon>Intrasporangiaceae</taxon>
        <taxon>Phycicoccus</taxon>
    </lineage>
</organism>
<dbReference type="RefSeq" id="WP_204132358.1">
    <property type="nucleotide sequence ID" value="NZ_JAFDVD010000017.1"/>
</dbReference>
<evidence type="ECO:0000313" key="3">
    <source>
        <dbReference type="EMBL" id="MBM6401902.1"/>
    </source>
</evidence>
<name>A0ABS2CPS7_9MICO</name>
<keyword evidence="4" id="KW-1185">Reference proteome</keyword>
<feature type="transmembrane region" description="Helical" evidence="1">
    <location>
        <begin position="12"/>
        <end position="35"/>
    </location>
</feature>
<feature type="transmembrane region" description="Helical" evidence="1">
    <location>
        <begin position="125"/>
        <end position="145"/>
    </location>
</feature>
<accession>A0ABS2CPS7</accession>
<dbReference type="Proteomes" id="UP001430172">
    <property type="component" value="Unassembled WGS sequence"/>
</dbReference>